<keyword evidence="13" id="KW-0675">Receptor</keyword>
<dbReference type="SUPFAM" id="SSF56935">
    <property type="entry name" value="Porins"/>
    <property type="match status" value="1"/>
</dbReference>
<evidence type="ECO:0000256" key="2">
    <source>
        <dbReference type="ARBA" id="ARBA00022448"/>
    </source>
</evidence>
<keyword evidence="6" id="KW-0732">Signal</keyword>
<dbReference type="EMBL" id="WTYV01000001">
    <property type="protein sequence ID" value="MXO70882.1"/>
    <property type="molecule type" value="Genomic_DNA"/>
</dbReference>
<organism evidence="13 14">
    <name type="scientific">Alteraurantiacibacter buctensis</name>
    <dbReference type="NCBI Taxonomy" id="1503981"/>
    <lineage>
        <taxon>Bacteria</taxon>
        <taxon>Pseudomonadati</taxon>
        <taxon>Pseudomonadota</taxon>
        <taxon>Alphaproteobacteria</taxon>
        <taxon>Sphingomonadales</taxon>
        <taxon>Erythrobacteraceae</taxon>
        <taxon>Alteraurantiacibacter</taxon>
    </lineage>
</organism>
<evidence type="ECO:0000256" key="6">
    <source>
        <dbReference type="ARBA" id="ARBA00022729"/>
    </source>
</evidence>
<dbReference type="Proteomes" id="UP000466966">
    <property type="component" value="Unassembled WGS sequence"/>
</dbReference>
<evidence type="ECO:0000256" key="9">
    <source>
        <dbReference type="ARBA" id="ARBA00023077"/>
    </source>
</evidence>
<evidence type="ECO:0000256" key="10">
    <source>
        <dbReference type="ARBA" id="ARBA00023136"/>
    </source>
</evidence>
<dbReference type="PANTHER" id="PTHR32552">
    <property type="entry name" value="FERRICHROME IRON RECEPTOR-RELATED"/>
    <property type="match status" value="1"/>
</dbReference>
<keyword evidence="10" id="KW-0472">Membrane</keyword>
<dbReference type="PANTHER" id="PTHR32552:SF68">
    <property type="entry name" value="FERRICHROME OUTER MEMBRANE TRANSPORTER_PHAGE RECEPTOR"/>
    <property type="match status" value="1"/>
</dbReference>
<protein>
    <submittedName>
        <fullName evidence="13">TonB-dependent receptor</fullName>
    </submittedName>
</protein>
<keyword evidence="4" id="KW-0410">Iron transport</keyword>
<dbReference type="Gene3D" id="2.40.170.20">
    <property type="entry name" value="TonB-dependent receptor, beta-barrel domain"/>
    <property type="match status" value="1"/>
</dbReference>
<dbReference type="InterPro" id="IPR039426">
    <property type="entry name" value="TonB-dep_rcpt-like"/>
</dbReference>
<keyword evidence="7" id="KW-0408">Iron</keyword>
<dbReference type="GO" id="GO:0015344">
    <property type="term" value="F:siderophore uptake transmembrane transporter activity"/>
    <property type="evidence" value="ECO:0007669"/>
    <property type="project" value="TreeGrafter"/>
</dbReference>
<sequence>MAAGLARPAQAQSVDDNAVASADDAFGQSVGNERIGLYSSFEVRGFSPVDAGNTRIEGLYFSPVGSPPNRVVQGSRVRVGLTAQGYPFPAPTGIIDYQLAASGTDPQAILTLEHAQFGSFVGSVDLRQPLSEDLTVYAGGTIRRQNRHEGGEFKNHILSAGFNLRPWDRGKVTAFYAYTRTYDDEAAPFLFPAGDFLPPQIKRRAEIGQDWTIREESQQLAGALVSTPLAGFQLDVGLFHASRDVPRGYTDLALALRPDGTTPNRVVVADFDNADRMLSGEARLSRTFGTARLAHRLVFSLRGREGNRVFGGAQRIVLGESSVLVNDQFPAPVFAQGPDDRDHTRQATLGVGYSLTSAGRFAIDAGLSVASYRKTVTFAGLAPAASRDTPVTGSITGNATLAPGFTVYGGYIRGFEEVAPAPATAVNRGELPPAITTRQADLGLRYVVSPGLSLVAGVFTISKPYFNSDAANVYRQLGASTNRGAEFSLAGTVAPGVSLVLGTVLYDSQVSGELVEAGVIGPRPVGNVRRQSTINLDWRLDGGRSPLSLDLALDSASARVANARNTLLVPQRLTLDAGLRYRFTLAGVRALVRAQMANLFNDYSWSVSPNGALRYTHSRRFLGELRMEI</sequence>
<dbReference type="GO" id="GO:0009279">
    <property type="term" value="C:cell outer membrane"/>
    <property type="evidence" value="ECO:0007669"/>
    <property type="project" value="UniProtKB-SubCell"/>
</dbReference>
<keyword evidence="14" id="KW-1185">Reference proteome</keyword>
<gene>
    <name evidence="13" type="ORF">GRI99_04435</name>
</gene>
<evidence type="ECO:0000256" key="1">
    <source>
        <dbReference type="ARBA" id="ARBA00004571"/>
    </source>
</evidence>
<comment type="caution">
    <text evidence="13">The sequence shown here is derived from an EMBL/GenBank/DDBJ whole genome shotgun (WGS) entry which is preliminary data.</text>
</comment>
<evidence type="ECO:0000256" key="5">
    <source>
        <dbReference type="ARBA" id="ARBA00022692"/>
    </source>
</evidence>
<keyword evidence="8" id="KW-0406">Ion transport</keyword>
<evidence type="ECO:0000259" key="12">
    <source>
        <dbReference type="Pfam" id="PF00593"/>
    </source>
</evidence>
<evidence type="ECO:0000313" key="14">
    <source>
        <dbReference type="Proteomes" id="UP000466966"/>
    </source>
</evidence>
<dbReference type="AlphaFoldDB" id="A0A844YUT0"/>
<keyword evidence="2" id="KW-0813">Transport</keyword>
<comment type="subcellular location">
    <subcellularLocation>
        <location evidence="1">Cell outer membrane</location>
        <topology evidence="1">Multi-pass membrane protein</topology>
    </subcellularLocation>
</comment>
<feature type="domain" description="TonB-dependent receptor-like beta-barrel" evidence="12">
    <location>
        <begin position="116"/>
        <end position="588"/>
    </location>
</feature>
<evidence type="ECO:0000313" key="13">
    <source>
        <dbReference type="EMBL" id="MXO70882.1"/>
    </source>
</evidence>
<proteinExistence type="predicted"/>
<evidence type="ECO:0000256" key="8">
    <source>
        <dbReference type="ARBA" id="ARBA00023065"/>
    </source>
</evidence>
<dbReference type="OrthoDB" id="9760333at2"/>
<dbReference type="InterPro" id="IPR036942">
    <property type="entry name" value="Beta-barrel_TonB_sf"/>
</dbReference>
<keyword evidence="9" id="KW-0798">TonB box</keyword>
<keyword evidence="3" id="KW-1134">Transmembrane beta strand</keyword>
<dbReference type="InterPro" id="IPR000531">
    <property type="entry name" value="Beta-barrel_TonB"/>
</dbReference>
<reference evidence="13 14" key="1">
    <citation type="submission" date="2019-12" db="EMBL/GenBank/DDBJ databases">
        <title>Genomic-based taxomic classification of the family Erythrobacteraceae.</title>
        <authorList>
            <person name="Xu L."/>
        </authorList>
    </citation>
    <scope>NUCLEOTIDE SEQUENCE [LARGE SCALE GENOMIC DNA]</scope>
    <source>
        <strain evidence="13 14">M0322</strain>
    </source>
</reference>
<name>A0A844YUT0_9SPHN</name>
<evidence type="ECO:0000256" key="4">
    <source>
        <dbReference type="ARBA" id="ARBA00022496"/>
    </source>
</evidence>
<evidence type="ECO:0000256" key="11">
    <source>
        <dbReference type="ARBA" id="ARBA00023237"/>
    </source>
</evidence>
<accession>A0A844YUT0</accession>
<evidence type="ECO:0000256" key="7">
    <source>
        <dbReference type="ARBA" id="ARBA00023004"/>
    </source>
</evidence>
<evidence type="ECO:0000256" key="3">
    <source>
        <dbReference type="ARBA" id="ARBA00022452"/>
    </source>
</evidence>
<dbReference type="Pfam" id="PF00593">
    <property type="entry name" value="TonB_dep_Rec_b-barrel"/>
    <property type="match status" value="1"/>
</dbReference>
<keyword evidence="5" id="KW-0812">Transmembrane</keyword>
<keyword evidence="11" id="KW-0998">Cell outer membrane</keyword>